<dbReference type="SUPFAM" id="SSF53474">
    <property type="entry name" value="alpha/beta-Hydrolases"/>
    <property type="match status" value="1"/>
</dbReference>
<protein>
    <recommendedName>
        <fullName evidence="1">AB hydrolase-1 domain-containing protein</fullName>
    </recommendedName>
</protein>
<dbReference type="Gene3D" id="3.40.50.1820">
    <property type="entry name" value="alpha/beta hydrolase"/>
    <property type="match status" value="1"/>
</dbReference>
<dbReference type="PANTHER" id="PTHR43798">
    <property type="entry name" value="MONOACYLGLYCEROL LIPASE"/>
    <property type="match status" value="1"/>
</dbReference>
<evidence type="ECO:0000313" key="3">
    <source>
        <dbReference type="Proteomes" id="UP001500994"/>
    </source>
</evidence>
<evidence type="ECO:0000313" key="2">
    <source>
        <dbReference type="EMBL" id="GAA2657866.1"/>
    </source>
</evidence>
<accession>A0ABN3RQ56</accession>
<dbReference type="Pfam" id="PF00561">
    <property type="entry name" value="Abhydrolase_1"/>
    <property type="match status" value="1"/>
</dbReference>
<organism evidence="2 3">
    <name type="scientific">Streptomyces lunalinharesii</name>
    <dbReference type="NCBI Taxonomy" id="333384"/>
    <lineage>
        <taxon>Bacteria</taxon>
        <taxon>Bacillati</taxon>
        <taxon>Actinomycetota</taxon>
        <taxon>Actinomycetes</taxon>
        <taxon>Kitasatosporales</taxon>
        <taxon>Streptomycetaceae</taxon>
        <taxon>Streptomyces</taxon>
    </lineage>
</organism>
<proteinExistence type="predicted"/>
<dbReference type="EMBL" id="BAAARK010000006">
    <property type="protein sequence ID" value="GAA2657866.1"/>
    <property type="molecule type" value="Genomic_DNA"/>
</dbReference>
<dbReference type="InterPro" id="IPR029058">
    <property type="entry name" value="AB_hydrolase_fold"/>
</dbReference>
<dbReference type="Proteomes" id="UP001500994">
    <property type="component" value="Unassembled WGS sequence"/>
</dbReference>
<comment type="caution">
    <text evidence="2">The sequence shown here is derived from an EMBL/GenBank/DDBJ whole genome shotgun (WGS) entry which is preliminary data.</text>
</comment>
<gene>
    <name evidence="2" type="ORF">GCM10009864_25560</name>
</gene>
<dbReference type="InterPro" id="IPR000073">
    <property type="entry name" value="AB_hydrolase_1"/>
</dbReference>
<sequence length="259" mass="28424">MHGGAASTEVWHRIAPALARTRPVYAMDLRGHGLSPKPPFGTYQLWRAADDVTEFINTLSLHQPVIVGHSWGAAVALVQAAAFRTRRPAPVATALVLAEPPPTFATPQVTASADAAAELAGRPLDELSALCSIIFPGRDRNDLRALCHGLHHTTPTVVRSYTTDAAEHTDLVPLLSAVRPPLLLMRSDPNVRSVIDTTSWHRIPEHLPETSMRMHVPGADHDVHRTHPDAFLDSIEEFLTSAPMTSIRERKFHKKETND</sequence>
<evidence type="ECO:0000259" key="1">
    <source>
        <dbReference type="Pfam" id="PF00561"/>
    </source>
</evidence>
<dbReference type="PANTHER" id="PTHR43798:SF33">
    <property type="entry name" value="HYDROLASE, PUTATIVE (AFU_ORTHOLOGUE AFUA_2G14860)-RELATED"/>
    <property type="match status" value="1"/>
</dbReference>
<keyword evidence="3" id="KW-1185">Reference proteome</keyword>
<feature type="domain" description="AB hydrolase-1" evidence="1">
    <location>
        <begin position="2"/>
        <end position="100"/>
    </location>
</feature>
<name>A0ABN3RQ56_9ACTN</name>
<dbReference type="InterPro" id="IPR050266">
    <property type="entry name" value="AB_hydrolase_sf"/>
</dbReference>
<reference evidence="2 3" key="1">
    <citation type="journal article" date="2019" name="Int. J. Syst. Evol. Microbiol.">
        <title>The Global Catalogue of Microorganisms (GCM) 10K type strain sequencing project: providing services to taxonomists for standard genome sequencing and annotation.</title>
        <authorList>
            <consortium name="The Broad Institute Genomics Platform"/>
            <consortium name="The Broad Institute Genome Sequencing Center for Infectious Disease"/>
            <person name="Wu L."/>
            <person name="Ma J."/>
        </authorList>
    </citation>
    <scope>NUCLEOTIDE SEQUENCE [LARGE SCALE GENOMIC DNA]</scope>
    <source>
        <strain evidence="2 3">JCM 16374</strain>
    </source>
</reference>